<dbReference type="AlphaFoldDB" id="A0A8B9MVR2"/>
<dbReference type="PANTHER" id="PTHR34924:SF1">
    <property type="entry name" value="PROTEIN FAM166C"/>
    <property type="match status" value="1"/>
</dbReference>
<organism evidence="1 2">
    <name type="scientific">Accipiter nisus</name>
    <name type="common">Eurasian sparrowhawk</name>
    <dbReference type="NCBI Taxonomy" id="211598"/>
    <lineage>
        <taxon>Eukaryota</taxon>
        <taxon>Metazoa</taxon>
        <taxon>Chordata</taxon>
        <taxon>Craniata</taxon>
        <taxon>Vertebrata</taxon>
        <taxon>Euteleostomi</taxon>
        <taxon>Archelosauria</taxon>
        <taxon>Archosauria</taxon>
        <taxon>Dinosauria</taxon>
        <taxon>Saurischia</taxon>
        <taxon>Theropoda</taxon>
        <taxon>Coelurosauria</taxon>
        <taxon>Aves</taxon>
        <taxon>Neognathae</taxon>
        <taxon>Neoaves</taxon>
        <taxon>Telluraves</taxon>
        <taxon>Accipitrimorphae</taxon>
        <taxon>Accipitriformes</taxon>
        <taxon>Accipitridae</taxon>
        <taxon>Accipitrinae</taxon>
        <taxon>Accipiter</taxon>
    </lineage>
</organism>
<sequence length="204" mass="22691">MYTNVFLWSFQSISQPASALVDSPLPVHISRLQPQSGFAAKSFTFSLLQLLWQTANCSHAAGTNAQMSRAACSGAGLCSACPGLQAGCPDCTGAVPRFLAPVPVHTNIPRVASSRVLAYQMSLTQQHREFYRDKSGMLYVLPCFVLPSKEKERYPHPPPLSAKTHWHLLRVSPVNLRTYQTFPSGKRVTSQERETRDSFFEYRA</sequence>
<reference evidence="1" key="2">
    <citation type="submission" date="2025-09" db="UniProtKB">
        <authorList>
            <consortium name="Ensembl"/>
        </authorList>
    </citation>
    <scope>IDENTIFICATION</scope>
</reference>
<dbReference type="Proteomes" id="UP000694541">
    <property type="component" value="Unplaced"/>
</dbReference>
<reference evidence="1" key="1">
    <citation type="submission" date="2025-08" db="UniProtKB">
        <authorList>
            <consortium name="Ensembl"/>
        </authorList>
    </citation>
    <scope>IDENTIFICATION</scope>
</reference>
<accession>A0A8B9MVR2</accession>
<name>A0A8B9MVR2_9AVES</name>
<evidence type="ECO:0000313" key="1">
    <source>
        <dbReference type="Ensembl" id="ENSANIP00000013371.1"/>
    </source>
</evidence>
<evidence type="ECO:0000313" key="2">
    <source>
        <dbReference type="Proteomes" id="UP000694541"/>
    </source>
</evidence>
<dbReference type="InterPro" id="IPR052329">
    <property type="entry name" value="CIMIP2C"/>
</dbReference>
<dbReference type="Ensembl" id="ENSANIT00000013845.1">
    <property type="protein sequence ID" value="ENSANIP00000013371.1"/>
    <property type="gene ID" value="ENSANIG00000009078.1"/>
</dbReference>
<protein>
    <submittedName>
        <fullName evidence="1">Uncharacterized protein</fullName>
    </submittedName>
</protein>
<dbReference type="PANTHER" id="PTHR34924">
    <property type="entry name" value="UPF0573 PROTEIN C2ORF70"/>
    <property type="match status" value="1"/>
</dbReference>
<keyword evidence="2" id="KW-1185">Reference proteome</keyword>
<proteinExistence type="predicted"/>